<feature type="chain" id="PRO_5032591551" description="Lipoprotein" evidence="1">
    <location>
        <begin position="22"/>
        <end position="340"/>
    </location>
</feature>
<organism evidence="2 3">
    <name type="scientific">Pyxidicoccus fallax</name>
    <dbReference type="NCBI Taxonomy" id="394095"/>
    <lineage>
        <taxon>Bacteria</taxon>
        <taxon>Pseudomonadati</taxon>
        <taxon>Myxococcota</taxon>
        <taxon>Myxococcia</taxon>
        <taxon>Myxococcales</taxon>
        <taxon>Cystobacterineae</taxon>
        <taxon>Myxococcaceae</taxon>
        <taxon>Pyxidicoccus</taxon>
    </lineage>
</organism>
<evidence type="ECO:0000313" key="2">
    <source>
        <dbReference type="EMBL" id="NMO16404.1"/>
    </source>
</evidence>
<dbReference type="AlphaFoldDB" id="A0A848LDC2"/>
<feature type="signal peptide" evidence="1">
    <location>
        <begin position="1"/>
        <end position="21"/>
    </location>
</feature>
<dbReference type="RefSeq" id="WP_169345694.1">
    <property type="nucleotide sequence ID" value="NZ_JABBJJ010000067.1"/>
</dbReference>
<keyword evidence="3" id="KW-1185">Reference proteome</keyword>
<name>A0A848LDC2_9BACT</name>
<evidence type="ECO:0008006" key="4">
    <source>
        <dbReference type="Google" id="ProtNLM"/>
    </source>
</evidence>
<comment type="caution">
    <text evidence="2">The sequence shown here is derived from an EMBL/GenBank/DDBJ whole genome shotgun (WGS) entry which is preliminary data.</text>
</comment>
<proteinExistence type="predicted"/>
<reference evidence="2 3" key="1">
    <citation type="submission" date="2020-04" db="EMBL/GenBank/DDBJ databases">
        <title>Draft genome of Pyxidicoccus fallax type strain.</title>
        <authorList>
            <person name="Whitworth D.E."/>
        </authorList>
    </citation>
    <scope>NUCLEOTIDE SEQUENCE [LARGE SCALE GENOMIC DNA]</scope>
    <source>
        <strain evidence="2 3">DSM 14698</strain>
    </source>
</reference>
<dbReference type="SUPFAM" id="SSF50242">
    <property type="entry name" value="TIMP-like"/>
    <property type="match status" value="1"/>
</dbReference>
<keyword evidence="1" id="KW-0732">Signal</keyword>
<evidence type="ECO:0000256" key="1">
    <source>
        <dbReference type="SAM" id="SignalP"/>
    </source>
</evidence>
<dbReference type="EMBL" id="JABBJJ010000067">
    <property type="protein sequence ID" value="NMO16404.1"/>
    <property type="molecule type" value="Genomic_DNA"/>
</dbReference>
<dbReference type="Proteomes" id="UP000518300">
    <property type="component" value="Unassembled WGS sequence"/>
</dbReference>
<sequence>MKAFIFLLACAVLTLPTPADACSCVRGSPDLHEALRDALSDSDMVFHGRVKSVGPRLKLLSYLGVKTDWEARLEVLEVFKGKPGGSLVLPSGPTASCEYPFTEGDEFLVYVNDYDGQPVSTICSRTRPAFKSDVELDWLRTGVLPSVPVALQRQSVRCEPCDLDTVAEELGDKEVGNKDAESALKTGKPFWVSGYSDHEDPTRLTAVGLSRDGRPFELVQTPYNGTNEACRQRVTRRWCEKLVPAPRARRNVPALQCVNPGPAEEVCDEEKSREVTWLPRESMSAATCEWHSPTETACELAKEPRPLDAGAPTSPLLSCRPTKPPALSYACQVRKGMGVP</sequence>
<evidence type="ECO:0000313" key="3">
    <source>
        <dbReference type="Proteomes" id="UP000518300"/>
    </source>
</evidence>
<dbReference type="InterPro" id="IPR008993">
    <property type="entry name" value="TIMP-like_OB-fold"/>
</dbReference>
<accession>A0A848LDC2</accession>
<protein>
    <recommendedName>
        <fullName evidence="4">Lipoprotein</fullName>
    </recommendedName>
</protein>
<gene>
    <name evidence="2" type="ORF">HG543_16300</name>
</gene>
<dbReference type="Gene3D" id="2.40.50.120">
    <property type="match status" value="1"/>
</dbReference>